<dbReference type="EC" id="3.2.1.-" evidence="10"/>
<accession>A0ABP8W721</accession>
<dbReference type="Pfam" id="PF01341">
    <property type="entry name" value="Glyco_hydro_6"/>
    <property type="match status" value="1"/>
</dbReference>
<dbReference type="Proteomes" id="UP001501295">
    <property type="component" value="Unassembled WGS sequence"/>
</dbReference>
<keyword evidence="7 10" id="KW-0624">Polysaccharide degradation</keyword>
<comment type="similarity">
    <text evidence="10">Belongs to the glycosyl hydrolase family 6.</text>
</comment>
<dbReference type="InterPro" id="IPR016288">
    <property type="entry name" value="Beta_cellobiohydrolase"/>
</dbReference>
<organism evidence="13 14">
    <name type="scientific">Frondihabitans cladoniiphilus</name>
    <dbReference type="NCBI Taxonomy" id="715785"/>
    <lineage>
        <taxon>Bacteria</taxon>
        <taxon>Bacillati</taxon>
        <taxon>Actinomycetota</taxon>
        <taxon>Actinomycetes</taxon>
        <taxon>Micrococcales</taxon>
        <taxon>Microbacteriaceae</taxon>
        <taxon>Frondihabitans</taxon>
    </lineage>
</organism>
<reference evidence="14" key="1">
    <citation type="journal article" date="2019" name="Int. J. Syst. Evol. Microbiol.">
        <title>The Global Catalogue of Microorganisms (GCM) 10K type strain sequencing project: providing services to taxonomists for standard genome sequencing and annotation.</title>
        <authorList>
            <consortium name="The Broad Institute Genomics Platform"/>
            <consortium name="The Broad Institute Genome Sequencing Center for Infectious Disease"/>
            <person name="Wu L."/>
            <person name="Ma J."/>
        </authorList>
    </citation>
    <scope>NUCLEOTIDE SEQUENCE [LARGE SCALE GENOMIC DNA]</scope>
    <source>
        <strain evidence="14">JCM 18956</strain>
    </source>
</reference>
<dbReference type="InterPro" id="IPR001480">
    <property type="entry name" value="Bulb-type_lectin_dom"/>
</dbReference>
<dbReference type="SUPFAM" id="SSF51110">
    <property type="entry name" value="alpha-D-mannose-specific plant lectins"/>
    <property type="match status" value="2"/>
</dbReference>
<sequence>MPRLSRAVLLGIVTVSVATTLAAVLPATADATPVTSATVHTASSSDVFGAGPYLVPNSSAAQAAASLKASDAAGSAAASTIAQYPVATWLGEWYTNAQLVSLLNAQTSAAAAAGTTPVFVTYAIPNRDCGGYSGGGLTATTYSQWTDLIASTLAGKRAVVIVEPDALAMLSTCTSEAATRYGLIKHEVQTFAANGIASYIDAGNSHWVDAATMATRLQASGIADARGFASNVSNYYPTSDEQTYDNQVSALTGGAHYVIDTSRNGQGYKNTWCNGPGAGLGAAPRTVSDGTALDALLWVKTPGASDGTCNGAPAAGSWYSTYAQALVANAVLSVPVGGGSTVTPPITTPPTTTPPTTTPPTTTPVTTPTTGSQTATALTGPLTVLANTAISSAGGAAQFVLQGDGNLVLYSSGRAVWSSGTSGNVGATVVLQSDGNMVLYSATGRALWNSGTSGRGTGEKLTVSDQGQATLSIGGTVVWQSPAPVASSVTPTATVAPGQKIADPAQAHQLVMQGDGNLVLYSGGRATWNSQTSGNPGARLVVQGDGNIVVYSASNRALWNSSTAGAGSGIQLVMQSDGNLVTYRGSRALWNSGTSGQ</sequence>
<evidence type="ECO:0000256" key="1">
    <source>
        <dbReference type="ARBA" id="ARBA00022729"/>
    </source>
</evidence>
<dbReference type="InterPro" id="IPR036426">
    <property type="entry name" value="Bulb-type_lectin_dom_sf"/>
</dbReference>
<dbReference type="SMART" id="SM00108">
    <property type="entry name" value="B_lectin"/>
    <property type="match status" value="2"/>
</dbReference>
<feature type="signal peptide" evidence="10">
    <location>
        <begin position="1"/>
        <end position="22"/>
    </location>
</feature>
<protein>
    <recommendedName>
        <fullName evidence="10">Glucanase</fullName>
        <ecNumber evidence="10">3.2.1.-</ecNumber>
    </recommendedName>
</protein>
<dbReference type="EMBL" id="BAABLM010000005">
    <property type="protein sequence ID" value="GAA4680771.1"/>
    <property type="molecule type" value="Genomic_DNA"/>
</dbReference>
<evidence type="ECO:0000256" key="9">
    <source>
        <dbReference type="PROSITE-ProRule" id="PRU10057"/>
    </source>
</evidence>
<dbReference type="PROSITE" id="PS50927">
    <property type="entry name" value="BULB_LECTIN"/>
    <property type="match status" value="2"/>
</dbReference>
<gene>
    <name evidence="13" type="ORF">GCM10025780_27570</name>
</gene>
<dbReference type="PRINTS" id="PR00733">
    <property type="entry name" value="GLHYDRLASE6"/>
</dbReference>
<dbReference type="RefSeq" id="WP_345376485.1">
    <property type="nucleotide sequence ID" value="NZ_BAABLM010000005.1"/>
</dbReference>
<dbReference type="PROSITE" id="PS00656">
    <property type="entry name" value="GLYCOSYL_HYDROL_F6_2"/>
    <property type="match status" value="1"/>
</dbReference>
<evidence type="ECO:0000256" key="7">
    <source>
        <dbReference type="ARBA" id="ARBA00023326"/>
    </source>
</evidence>
<name>A0ABP8W721_9MICO</name>
<keyword evidence="4" id="KW-1015">Disulfide bond</keyword>
<evidence type="ECO:0000313" key="14">
    <source>
        <dbReference type="Proteomes" id="UP001501295"/>
    </source>
</evidence>
<evidence type="ECO:0000256" key="8">
    <source>
        <dbReference type="PROSITE-ProRule" id="PRU10056"/>
    </source>
</evidence>
<dbReference type="InterPro" id="IPR036434">
    <property type="entry name" value="Beta_cellobiohydrolase_sf"/>
</dbReference>
<keyword evidence="5 10" id="KW-0119">Carbohydrate metabolism</keyword>
<keyword evidence="6 10" id="KW-0326">Glycosidase</keyword>
<evidence type="ECO:0000256" key="5">
    <source>
        <dbReference type="ARBA" id="ARBA00023277"/>
    </source>
</evidence>
<evidence type="ECO:0000256" key="11">
    <source>
        <dbReference type="SAM" id="MobiDB-lite"/>
    </source>
</evidence>
<evidence type="ECO:0000256" key="2">
    <source>
        <dbReference type="ARBA" id="ARBA00022801"/>
    </source>
</evidence>
<comment type="caution">
    <text evidence="13">The sequence shown here is derived from an EMBL/GenBank/DDBJ whole genome shotgun (WGS) entry which is preliminary data.</text>
</comment>
<proteinExistence type="inferred from homology"/>
<feature type="domain" description="Bulb-type lectin" evidence="12">
    <location>
        <begin position="486"/>
        <end position="595"/>
    </location>
</feature>
<feature type="compositionally biased region" description="Pro residues" evidence="11">
    <location>
        <begin position="346"/>
        <end position="362"/>
    </location>
</feature>
<keyword evidence="3 10" id="KW-0136">Cellulose degradation</keyword>
<feature type="active site" evidence="8">
    <location>
        <position position="128"/>
    </location>
</feature>
<evidence type="ECO:0000313" key="13">
    <source>
        <dbReference type="EMBL" id="GAA4680771.1"/>
    </source>
</evidence>
<dbReference type="Gene3D" id="2.90.10.10">
    <property type="entry name" value="Bulb-type lectin domain"/>
    <property type="match status" value="4"/>
</dbReference>
<feature type="region of interest" description="Disordered" evidence="11">
    <location>
        <begin position="341"/>
        <end position="374"/>
    </location>
</feature>
<dbReference type="InterPro" id="IPR001524">
    <property type="entry name" value="Glyco_hydro_6_CS"/>
</dbReference>
<feature type="domain" description="Bulb-type lectin" evidence="12">
    <location>
        <begin position="375"/>
        <end position="486"/>
    </location>
</feature>
<keyword evidence="2 10" id="KW-0378">Hydrolase</keyword>
<dbReference type="Gene3D" id="3.20.20.40">
    <property type="entry name" value="1, 4-beta cellobiohydrolase"/>
    <property type="match status" value="1"/>
</dbReference>
<evidence type="ECO:0000256" key="3">
    <source>
        <dbReference type="ARBA" id="ARBA00023001"/>
    </source>
</evidence>
<evidence type="ECO:0000259" key="12">
    <source>
        <dbReference type="PROSITE" id="PS50927"/>
    </source>
</evidence>
<dbReference type="SUPFAM" id="SSF51989">
    <property type="entry name" value="Glycosyl hydrolases family 6, cellulases"/>
    <property type="match status" value="1"/>
</dbReference>
<keyword evidence="1 10" id="KW-0732">Signal</keyword>
<evidence type="ECO:0000256" key="10">
    <source>
        <dbReference type="RuleBase" id="RU361186"/>
    </source>
</evidence>
<dbReference type="PANTHER" id="PTHR34876">
    <property type="match status" value="1"/>
</dbReference>
<dbReference type="PANTHER" id="PTHR34876:SF4">
    <property type="entry name" value="1,4-BETA-D-GLUCAN CELLOBIOHYDROLASE C-RELATED"/>
    <property type="match status" value="1"/>
</dbReference>
<keyword evidence="14" id="KW-1185">Reference proteome</keyword>
<evidence type="ECO:0000256" key="4">
    <source>
        <dbReference type="ARBA" id="ARBA00023157"/>
    </source>
</evidence>
<feature type="active site" description="Proton donor" evidence="9">
    <location>
        <position position="165"/>
    </location>
</feature>
<dbReference type="PROSITE" id="PS00655">
    <property type="entry name" value="GLYCOSYL_HYDROL_F6_1"/>
    <property type="match status" value="1"/>
</dbReference>
<feature type="chain" id="PRO_5044999189" description="Glucanase" evidence="10">
    <location>
        <begin position="23"/>
        <end position="597"/>
    </location>
</feature>
<evidence type="ECO:0000256" key="6">
    <source>
        <dbReference type="ARBA" id="ARBA00023295"/>
    </source>
</evidence>